<evidence type="ECO:0008006" key="3">
    <source>
        <dbReference type="Google" id="ProtNLM"/>
    </source>
</evidence>
<dbReference type="SMART" id="SM00248">
    <property type="entry name" value="ANK"/>
    <property type="match status" value="7"/>
</dbReference>
<dbReference type="AlphaFoldDB" id="F4Q350"/>
<dbReference type="RefSeq" id="XP_004355246.1">
    <property type="nucleotide sequence ID" value="XM_004355194.1"/>
</dbReference>
<evidence type="ECO:0000313" key="1">
    <source>
        <dbReference type="EMBL" id="EGG16772.1"/>
    </source>
</evidence>
<dbReference type="Proteomes" id="UP000007797">
    <property type="component" value="Unassembled WGS sequence"/>
</dbReference>
<gene>
    <name evidence="1" type="ORF">DFA_07750</name>
</gene>
<dbReference type="InterPro" id="IPR052050">
    <property type="entry name" value="SecEffector_AnkRepeat"/>
</dbReference>
<dbReference type="SUPFAM" id="SSF48403">
    <property type="entry name" value="Ankyrin repeat"/>
    <property type="match status" value="2"/>
</dbReference>
<dbReference type="GeneID" id="14869240"/>
<keyword evidence="2" id="KW-1185">Reference proteome</keyword>
<dbReference type="InterPro" id="IPR002110">
    <property type="entry name" value="Ankyrin_rpt"/>
</dbReference>
<dbReference type="PANTHER" id="PTHR46586">
    <property type="entry name" value="ANKYRIN REPEAT-CONTAINING PROTEIN"/>
    <property type="match status" value="1"/>
</dbReference>
<dbReference type="OrthoDB" id="76773at2759"/>
<dbReference type="Pfam" id="PF12796">
    <property type="entry name" value="Ank_2"/>
    <property type="match status" value="2"/>
</dbReference>
<sequence>MTTTTIIDLLRILTIRSRIFNQIEQLSQHDHKLCEDLTEIMKRRKTYVKGKSLVSYYGPLGMVARFAMPWSFVKHYLKGPHLNDDNKNLREHAVKIYMKHPNANIETLTHLTTTDRWFDGHVTLNEYDLDEIVGNMRLDILQFIYDRYYQPTNTQMPLSIETFDGACKTGNLQLVTFLHTHSKEGCTFKAMDHAAGNGSLDIVQFLHTHRTEGCSQGAIDDASGAGHLEIVKYLFENRQEGCTSDAMDFASEFGHIDILEYLLEHSQEGCTELGMDRAARAGRLDVIKWLHLNTTQGCSFEAMDQAATLGYFDIVKWLHDHRSEGCSTAAMDYASKNQHFQIVEWLNENRLEGSTELALDWAAENGSMETVQYLHQHRTEGGSERAIDWASKQHFDIVKFFYENRTERCSSNALLWACSCGQLDILKYLYYKGEVEHMVISDAAIEYGCQSGHLEVVRFLVETASMTITSKCVSWAAGYGHLDIIMYLDQHEKQNGQRHQGSFTTDAMVAAASGGWLSVVEYLHFNRTEGCTFSAMNMSILMGHAPVYEFLHTNRTEGCDAQAFGFACEQGNLEAVQFLITNYLAIVQSKRSSYSIHSAAISGFTQVVQFVLQNLSSSLTIPSTTAQSALKRGYPDIVALLNQYYPPIDPIKTVSDFFFGNRRKY</sequence>
<dbReference type="KEGG" id="dfa:DFA_07750"/>
<dbReference type="PANTHER" id="PTHR46586:SF3">
    <property type="entry name" value="ANKYRIN REPEAT-CONTAINING PROTEIN"/>
    <property type="match status" value="1"/>
</dbReference>
<dbReference type="InterPro" id="IPR036770">
    <property type="entry name" value="Ankyrin_rpt-contain_sf"/>
</dbReference>
<name>F4Q350_CACFS</name>
<accession>F4Q350</accession>
<proteinExistence type="predicted"/>
<dbReference type="Gene3D" id="1.25.40.20">
    <property type="entry name" value="Ankyrin repeat-containing domain"/>
    <property type="match status" value="5"/>
</dbReference>
<dbReference type="EMBL" id="GL883021">
    <property type="protein sequence ID" value="EGG16772.1"/>
    <property type="molecule type" value="Genomic_DNA"/>
</dbReference>
<protein>
    <recommendedName>
        <fullName evidence="3">Ankyrin repeat-containing protein</fullName>
    </recommendedName>
</protein>
<reference evidence="2" key="1">
    <citation type="journal article" date="2011" name="Genome Res.">
        <title>Phylogeny-wide analysis of social amoeba genomes highlights ancient origins for complex intercellular communication.</title>
        <authorList>
            <person name="Heidel A.J."/>
            <person name="Lawal H.M."/>
            <person name="Felder M."/>
            <person name="Schilde C."/>
            <person name="Helps N.R."/>
            <person name="Tunggal B."/>
            <person name="Rivero F."/>
            <person name="John U."/>
            <person name="Schleicher M."/>
            <person name="Eichinger L."/>
            <person name="Platzer M."/>
            <person name="Noegel A.A."/>
            <person name="Schaap P."/>
            <person name="Gloeckner G."/>
        </authorList>
    </citation>
    <scope>NUCLEOTIDE SEQUENCE [LARGE SCALE GENOMIC DNA]</scope>
    <source>
        <strain evidence="2">SH3</strain>
    </source>
</reference>
<evidence type="ECO:0000313" key="2">
    <source>
        <dbReference type="Proteomes" id="UP000007797"/>
    </source>
</evidence>
<dbReference type="Pfam" id="PF13637">
    <property type="entry name" value="Ank_4"/>
    <property type="match status" value="1"/>
</dbReference>
<organism evidence="1 2">
    <name type="scientific">Cavenderia fasciculata</name>
    <name type="common">Slime mold</name>
    <name type="synonym">Dictyostelium fasciculatum</name>
    <dbReference type="NCBI Taxonomy" id="261658"/>
    <lineage>
        <taxon>Eukaryota</taxon>
        <taxon>Amoebozoa</taxon>
        <taxon>Evosea</taxon>
        <taxon>Eumycetozoa</taxon>
        <taxon>Dictyostelia</taxon>
        <taxon>Acytosteliales</taxon>
        <taxon>Cavenderiaceae</taxon>
        <taxon>Cavenderia</taxon>
    </lineage>
</organism>